<feature type="signal peptide" evidence="2">
    <location>
        <begin position="1"/>
        <end position="39"/>
    </location>
</feature>
<evidence type="ECO:0000256" key="1">
    <source>
        <dbReference type="ARBA" id="ARBA00023157"/>
    </source>
</evidence>
<keyword evidence="4" id="KW-1185">Reference proteome</keyword>
<sequence length="169" mass="18820">MLPPPSTWQPPEAPRDHMAGPHLSPLLILLLSLALGAAGLEDEANNTEEKIVNRSPCPRGKQLWQVALLYDNEFHCSDVLVSKQWVLTVTQCHLRVYIVQMGSDLLLDAELLETKATESFIHPQYNYVTLTHDIMLVKLHSPAQLSPTVSTVDMPSHYNPTGTRCTVSI</sequence>
<dbReference type="Proteomes" id="UP000504628">
    <property type="component" value="Chromosome 12"/>
</dbReference>
<dbReference type="RefSeq" id="XP_028384931.2">
    <property type="nucleotide sequence ID" value="XM_028529130.2"/>
</dbReference>
<keyword evidence="1" id="KW-1015">Disulfide bond</keyword>
<dbReference type="AlphaFoldDB" id="A0A6J2MZA7"/>
<dbReference type="SMART" id="SM00020">
    <property type="entry name" value="Tryp_SPc"/>
    <property type="match status" value="1"/>
</dbReference>
<dbReference type="Pfam" id="PF00089">
    <property type="entry name" value="Trypsin"/>
    <property type="match status" value="1"/>
</dbReference>
<evidence type="ECO:0000313" key="4">
    <source>
        <dbReference type="Proteomes" id="UP000504628"/>
    </source>
</evidence>
<evidence type="ECO:0000313" key="5">
    <source>
        <dbReference type="RefSeq" id="XP_028384931.2"/>
    </source>
</evidence>
<dbReference type="OrthoDB" id="9808773at2759"/>
<dbReference type="GeneID" id="114510585"/>
<dbReference type="GO" id="GO:0002803">
    <property type="term" value="P:positive regulation of antibacterial peptide production"/>
    <property type="evidence" value="ECO:0007669"/>
    <property type="project" value="TreeGrafter"/>
</dbReference>
<dbReference type="PROSITE" id="PS50240">
    <property type="entry name" value="TRYPSIN_DOM"/>
    <property type="match status" value="1"/>
</dbReference>
<dbReference type="InterPro" id="IPR009003">
    <property type="entry name" value="Peptidase_S1_PA"/>
</dbReference>
<name>A0A6J2MZA7_9CHIR</name>
<feature type="chain" id="PRO_5028937098" evidence="2">
    <location>
        <begin position="40"/>
        <end position="169"/>
    </location>
</feature>
<dbReference type="InterPro" id="IPR043504">
    <property type="entry name" value="Peptidase_S1_PA_chymotrypsin"/>
</dbReference>
<protein>
    <submittedName>
        <fullName evidence="5">Kallikrein-7-like</fullName>
    </submittedName>
</protein>
<keyword evidence="2" id="KW-0732">Signal</keyword>
<dbReference type="PANTHER" id="PTHR24271:SF45">
    <property type="entry name" value="KALLIKREIN-7"/>
    <property type="match status" value="1"/>
</dbReference>
<accession>A0A6J2MZA7</accession>
<dbReference type="InterPro" id="IPR001254">
    <property type="entry name" value="Trypsin_dom"/>
</dbReference>
<dbReference type="Gene3D" id="2.40.10.10">
    <property type="entry name" value="Trypsin-like serine proteases"/>
    <property type="match status" value="1"/>
</dbReference>
<evidence type="ECO:0000256" key="2">
    <source>
        <dbReference type="SAM" id="SignalP"/>
    </source>
</evidence>
<dbReference type="PANTHER" id="PTHR24271">
    <property type="entry name" value="KALLIKREIN-RELATED"/>
    <property type="match status" value="1"/>
</dbReference>
<feature type="domain" description="Peptidase S1" evidence="3">
    <location>
        <begin position="51"/>
        <end position="169"/>
    </location>
</feature>
<gene>
    <name evidence="5" type="primary">LOC114510585</name>
</gene>
<proteinExistence type="predicted"/>
<dbReference type="InterPro" id="IPR001314">
    <property type="entry name" value="Peptidase_S1A"/>
</dbReference>
<dbReference type="KEGG" id="pdic:114510585"/>
<dbReference type="PRINTS" id="PR00722">
    <property type="entry name" value="CHYMOTRYPSIN"/>
</dbReference>
<dbReference type="GO" id="GO:0006508">
    <property type="term" value="P:proteolysis"/>
    <property type="evidence" value="ECO:0007669"/>
    <property type="project" value="InterPro"/>
</dbReference>
<dbReference type="GO" id="GO:0030141">
    <property type="term" value="C:secretory granule"/>
    <property type="evidence" value="ECO:0007669"/>
    <property type="project" value="TreeGrafter"/>
</dbReference>
<evidence type="ECO:0000259" key="3">
    <source>
        <dbReference type="PROSITE" id="PS50240"/>
    </source>
</evidence>
<dbReference type="SUPFAM" id="SSF50494">
    <property type="entry name" value="Trypsin-like serine proteases"/>
    <property type="match status" value="1"/>
</dbReference>
<dbReference type="InParanoid" id="A0A6J2MZA7"/>
<dbReference type="GO" id="GO:0004252">
    <property type="term" value="F:serine-type endopeptidase activity"/>
    <property type="evidence" value="ECO:0007669"/>
    <property type="project" value="InterPro"/>
</dbReference>
<reference evidence="5" key="1">
    <citation type="submission" date="2025-08" db="UniProtKB">
        <authorList>
            <consortium name="RefSeq"/>
        </authorList>
    </citation>
    <scope>IDENTIFICATION</scope>
    <source>
        <tissue evidence="5">Muscle</tissue>
    </source>
</reference>
<organism evidence="4 5">
    <name type="scientific">Phyllostomus discolor</name>
    <name type="common">pale spear-nosed bat</name>
    <dbReference type="NCBI Taxonomy" id="89673"/>
    <lineage>
        <taxon>Eukaryota</taxon>
        <taxon>Metazoa</taxon>
        <taxon>Chordata</taxon>
        <taxon>Craniata</taxon>
        <taxon>Vertebrata</taxon>
        <taxon>Euteleostomi</taxon>
        <taxon>Mammalia</taxon>
        <taxon>Eutheria</taxon>
        <taxon>Laurasiatheria</taxon>
        <taxon>Chiroptera</taxon>
        <taxon>Yangochiroptera</taxon>
        <taxon>Phyllostomidae</taxon>
        <taxon>Phyllostominae</taxon>
        <taxon>Phyllostomus</taxon>
    </lineage>
</organism>